<dbReference type="EMBL" id="RRYP01001853">
    <property type="protein sequence ID" value="TNV85410.1"/>
    <property type="molecule type" value="Genomic_DNA"/>
</dbReference>
<reference evidence="1" key="1">
    <citation type="submission" date="2019-06" db="EMBL/GenBank/DDBJ databases">
        <authorList>
            <person name="Zheng W."/>
        </authorList>
    </citation>
    <scope>NUCLEOTIDE SEQUENCE</scope>
    <source>
        <strain evidence="1">QDHG01</strain>
    </source>
</reference>
<keyword evidence="2" id="KW-1185">Reference proteome</keyword>
<sequence length="95" mass="11273">MKKLQRYFQLRFRCTIHQIYKAPMTSCHQQLLLLESLPHFMKSIQLEIVKCSHLKQQEPSTNRIVHSRMQMTSHNRYLQQSKWGLGQLGHQGVLA</sequence>
<name>A0A8J8P3L7_HALGN</name>
<evidence type="ECO:0000313" key="2">
    <source>
        <dbReference type="Proteomes" id="UP000785679"/>
    </source>
</evidence>
<comment type="caution">
    <text evidence="1">The sequence shown here is derived from an EMBL/GenBank/DDBJ whole genome shotgun (WGS) entry which is preliminary data.</text>
</comment>
<proteinExistence type="predicted"/>
<dbReference type="Proteomes" id="UP000785679">
    <property type="component" value="Unassembled WGS sequence"/>
</dbReference>
<gene>
    <name evidence="1" type="ORF">FGO68_gene10027</name>
</gene>
<evidence type="ECO:0000313" key="1">
    <source>
        <dbReference type="EMBL" id="TNV85410.1"/>
    </source>
</evidence>
<dbReference type="AlphaFoldDB" id="A0A8J8P3L7"/>
<organism evidence="1 2">
    <name type="scientific">Halteria grandinella</name>
    <dbReference type="NCBI Taxonomy" id="5974"/>
    <lineage>
        <taxon>Eukaryota</taxon>
        <taxon>Sar</taxon>
        <taxon>Alveolata</taxon>
        <taxon>Ciliophora</taxon>
        <taxon>Intramacronucleata</taxon>
        <taxon>Spirotrichea</taxon>
        <taxon>Stichotrichia</taxon>
        <taxon>Sporadotrichida</taxon>
        <taxon>Halteriidae</taxon>
        <taxon>Halteria</taxon>
    </lineage>
</organism>
<accession>A0A8J8P3L7</accession>
<protein>
    <submittedName>
        <fullName evidence="1">Uncharacterized protein</fullName>
    </submittedName>
</protein>